<evidence type="ECO:0000313" key="2">
    <source>
        <dbReference type="Proteomes" id="UP000043699"/>
    </source>
</evidence>
<protein>
    <submittedName>
        <fullName evidence="1">Glutamate racemase</fullName>
    </submittedName>
</protein>
<reference evidence="1 2" key="1">
    <citation type="submission" date="2014-09" db="EMBL/GenBank/DDBJ databases">
        <authorList>
            <person name="Urmite Genomes Urmite Genomes"/>
        </authorList>
    </citation>
    <scope>NUCLEOTIDE SEQUENCE [LARGE SCALE GENOMIC DNA]</scope>
    <source>
        <strain evidence="1 2">ES2</strain>
    </source>
</reference>
<proteinExistence type="predicted"/>
<dbReference type="InterPro" id="IPR015942">
    <property type="entry name" value="Asp/Glu/hydantoin_racemase"/>
</dbReference>
<dbReference type="Proteomes" id="UP000043699">
    <property type="component" value="Unassembled WGS sequence"/>
</dbReference>
<keyword evidence="2" id="KW-1185">Reference proteome</keyword>
<organism evidence="1 2">
    <name type="scientific">Planococcus massiliensis</name>
    <dbReference type="NCBI Taxonomy" id="1499687"/>
    <lineage>
        <taxon>Bacteria</taxon>
        <taxon>Bacillati</taxon>
        <taxon>Bacillota</taxon>
        <taxon>Bacilli</taxon>
        <taxon>Bacillales</taxon>
        <taxon>Caryophanaceae</taxon>
        <taxon>Planococcus</taxon>
    </lineage>
</organism>
<dbReference type="Pfam" id="PF01177">
    <property type="entry name" value="Asp_Glu_race"/>
    <property type="match status" value="1"/>
</dbReference>
<gene>
    <name evidence="1" type="primary">murI_1</name>
    <name evidence="1" type="ORF">BN1080_00973</name>
</gene>
<dbReference type="AlphaFoldDB" id="A0A098EIF2"/>
<dbReference type="OrthoDB" id="9791723at2"/>
<dbReference type="GO" id="GO:0047661">
    <property type="term" value="F:amino-acid racemase activity"/>
    <property type="evidence" value="ECO:0007669"/>
    <property type="project" value="InterPro"/>
</dbReference>
<name>A0A098EIF2_9BACL</name>
<dbReference type="RefSeq" id="WP_052650786.1">
    <property type="nucleotide sequence ID" value="NZ_CCXS01000001.1"/>
</dbReference>
<evidence type="ECO:0000313" key="1">
    <source>
        <dbReference type="EMBL" id="CEG22053.1"/>
    </source>
</evidence>
<accession>A0A098EIF2</accession>
<dbReference type="Gene3D" id="3.40.50.1860">
    <property type="match status" value="2"/>
</dbReference>
<dbReference type="InterPro" id="IPR001920">
    <property type="entry name" value="Asp/Glu_race"/>
</dbReference>
<dbReference type="STRING" id="1499687.BN1080_00973"/>
<dbReference type="EMBL" id="CCXS01000001">
    <property type="protein sequence ID" value="CEG22053.1"/>
    <property type="molecule type" value="Genomic_DNA"/>
</dbReference>
<sequence length="215" mass="23609">MLGIIRVLTTDNEEVLQEHGKKIEEKSFAKTVTHCIGSQPNGIFDDASEREAIPKIVELAKEMSRKYKLDAITISCAADPALEETRAQVDLPILGAGVSGAHAAAMVGSKVGIVGITDEPPSRMKEELGQRFFKHRFSSELRKTTDLFNDGAKEELLRIVKSLIDEGADVILFACTGFSTIRLKDYLTLHIKIPVIDLVEAQAIAYQLIGKEDSK</sequence>